<dbReference type="SUPFAM" id="SSF54523">
    <property type="entry name" value="Pili subunits"/>
    <property type="match status" value="1"/>
</dbReference>
<dbReference type="AlphaFoldDB" id="A0A2H0KP95"/>
<protein>
    <submittedName>
        <fullName evidence="2">Uncharacterized protein</fullName>
    </submittedName>
</protein>
<sequence>MKKAFTLIELLVVLSIISILSTVGLAYYNKYGEEVKLKNSANQLADVLELAKKKAESSELFQPCSDFLGYNVTVTTSYYLLRFNCGGSYQTVQSYNFPTNITAVSGTDYFNFKPLGLGTNITVNSIILKNTVINQCQDISISTIGVVDETLVTCP</sequence>
<comment type="caution">
    <text evidence="2">The sequence shown here is derived from an EMBL/GenBank/DDBJ whole genome shotgun (WGS) entry which is preliminary data.</text>
</comment>
<keyword evidence="1" id="KW-0472">Membrane</keyword>
<dbReference type="Gene3D" id="3.30.700.10">
    <property type="entry name" value="Glycoprotein, Type 4 Pilin"/>
    <property type="match status" value="1"/>
</dbReference>
<dbReference type="Pfam" id="PF07963">
    <property type="entry name" value="N_methyl"/>
    <property type="match status" value="1"/>
</dbReference>
<name>A0A2H0KP95_9BACT</name>
<dbReference type="EMBL" id="PCVL01000051">
    <property type="protein sequence ID" value="PIQ72333.1"/>
    <property type="molecule type" value="Genomic_DNA"/>
</dbReference>
<feature type="transmembrane region" description="Helical" evidence="1">
    <location>
        <begin position="6"/>
        <end position="28"/>
    </location>
</feature>
<evidence type="ECO:0000313" key="2">
    <source>
        <dbReference type="EMBL" id="PIQ72333.1"/>
    </source>
</evidence>
<accession>A0A2H0KP95</accession>
<dbReference type="InterPro" id="IPR012902">
    <property type="entry name" value="N_methyl_site"/>
</dbReference>
<keyword evidence="1" id="KW-0812">Transmembrane</keyword>
<dbReference type="InterPro" id="IPR045584">
    <property type="entry name" value="Pilin-like"/>
</dbReference>
<evidence type="ECO:0000256" key="1">
    <source>
        <dbReference type="SAM" id="Phobius"/>
    </source>
</evidence>
<dbReference type="Proteomes" id="UP000229570">
    <property type="component" value="Unassembled WGS sequence"/>
</dbReference>
<dbReference type="NCBIfam" id="TIGR02532">
    <property type="entry name" value="IV_pilin_GFxxxE"/>
    <property type="match status" value="1"/>
</dbReference>
<gene>
    <name evidence="2" type="ORF">COV86_03550</name>
</gene>
<reference evidence="2 3" key="1">
    <citation type="submission" date="2017-09" db="EMBL/GenBank/DDBJ databases">
        <title>Depth-based differentiation of microbial function through sediment-hosted aquifers and enrichment of novel symbionts in the deep terrestrial subsurface.</title>
        <authorList>
            <person name="Probst A.J."/>
            <person name="Ladd B."/>
            <person name="Jarett J.K."/>
            <person name="Geller-Mcgrath D.E."/>
            <person name="Sieber C.M."/>
            <person name="Emerson J.B."/>
            <person name="Anantharaman K."/>
            <person name="Thomas B.C."/>
            <person name="Malmstrom R."/>
            <person name="Stieglmeier M."/>
            <person name="Klingl A."/>
            <person name="Woyke T."/>
            <person name="Ryan C.M."/>
            <person name="Banfield J.F."/>
        </authorList>
    </citation>
    <scope>NUCLEOTIDE SEQUENCE [LARGE SCALE GENOMIC DNA]</scope>
    <source>
        <strain evidence="2">CG11_big_fil_rev_8_21_14_0_20_35_14</strain>
    </source>
</reference>
<keyword evidence="1" id="KW-1133">Transmembrane helix</keyword>
<proteinExistence type="predicted"/>
<organism evidence="2 3">
    <name type="scientific">Candidatus Roizmanbacteria bacterium CG11_big_fil_rev_8_21_14_0_20_35_14</name>
    <dbReference type="NCBI Taxonomy" id="1974855"/>
    <lineage>
        <taxon>Bacteria</taxon>
        <taxon>Candidatus Roizmaniibacteriota</taxon>
    </lineage>
</organism>
<evidence type="ECO:0000313" key="3">
    <source>
        <dbReference type="Proteomes" id="UP000229570"/>
    </source>
</evidence>